<accession>A0AAP0BCE6</accession>
<comment type="caution">
    <text evidence="1">The sequence shown here is derived from an EMBL/GenBank/DDBJ whole genome shotgun (WGS) entry which is preliminary data.</text>
</comment>
<proteinExistence type="predicted"/>
<evidence type="ECO:0000313" key="1">
    <source>
        <dbReference type="EMBL" id="KAK8935180.1"/>
    </source>
</evidence>
<dbReference type="AlphaFoldDB" id="A0AAP0BCE6"/>
<sequence length="121" mass="12789">MGEDRWSSPSFVERGGAGRGVVLVDKGGGVDSLDLCVGDSRLEGGIDEASDSSHLAWRVPQALVYLGYIDDAGEGFLHNSSTDLLERCPAALLSSSYDFPAGSGSGSAVQGWFRWAGIWCF</sequence>
<keyword evidence="2" id="KW-1185">Reference proteome</keyword>
<reference evidence="1 2" key="1">
    <citation type="journal article" date="2022" name="Nat. Plants">
        <title>Genomes of leafy and leafless Platanthera orchids illuminate the evolution of mycoheterotrophy.</title>
        <authorList>
            <person name="Li M.H."/>
            <person name="Liu K.W."/>
            <person name="Li Z."/>
            <person name="Lu H.C."/>
            <person name="Ye Q.L."/>
            <person name="Zhang D."/>
            <person name="Wang J.Y."/>
            <person name="Li Y.F."/>
            <person name="Zhong Z.M."/>
            <person name="Liu X."/>
            <person name="Yu X."/>
            <person name="Liu D.K."/>
            <person name="Tu X.D."/>
            <person name="Liu B."/>
            <person name="Hao Y."/>
            <person name="Liao X.Y."/>
            <person name="Jiang Y.T."/>
            <person name="Sun W.H."/>
            <person name="Chen J."/>
            <person name="Chen Y.Q."/>
            <person name="Ai Y."/>
            <person name="Zhai J.W."/>
            <person name="Wu S.S."/>
            <person name="Zhou Z."/>
            <person name="Hsiao Y.Y."/>
            <person name="Wu W.L."/>
            <person name="Chen Y.Y."/>
            <person name="Lin Y.F."/>
            <person name="Hsu J.L."/>
            <person name="Li C.Y."/>
            <person name="Wang Z.W."/>
            <person name="Zhao X."/>
            <person name="Zhong W.Y."/>
            <person name="Ma X.K."/>
            <person name="Ma L."/>
            <person name="Huang J."/>
            <person name="Chen G.Z."/>
            <person name="Huang M.Z."/>
            <person name="Huang L."/>
            <person name="Peng D.H."/>
            <person name="Luo Y.B."/>
            <person name="Zou S.Q."/>
            <person name="Chen S.P."/>
            <person name="Lan S."/>
            <person name="Tsai W.C."/>
            <person name="Van de Peer Y."/>
            <person name="Liu Z.J."/>
        </authorList>
    </citation>
    <scope>NUCLEOTIDE SEQUENCE [LARGE SCALE GENOMIC DNA]</scope>
    <source>
        <strain evidence="1">Lor287</strain>
    </source>
</reference>
<gene>
    <name evidence="1" type="ORF">KSP39_PZI014057</name>
</gene>
<protein>
    <submittedName>
        <fullName evidence="1">Uncharacterized protein</fullName>
    </submittedName>
</protein>
<evidence type="ECO:0000313" key="2">
    <source>
        <dbReference type="Proteomes" id="UP001418222"/>
    </source>
</evidence>
<organism evidence="1 2">
    <name type="scientific">Platanthera zijinensis</name>
    <dbReference type="NCBI Taxonomy" id="2320716"/>
    <lineage>
        <taxon>Eukaryota</taxon>
        <taxon>Viridiplantae</taxon>
        <taxon>Streptophyta</taxon>
        <taxon>Embryophyta</taxon>
        <taxon>Tracheophyta</taxon>
        <taxon>Spermatophyta</taxon>
        <taxon>Magnoliopsida</taxon>
        <taxon>Liliopsida</taxon>
        <taxon>Asparagales</taxon>
        <taxon>Orchidaceae</taxon>
        <taxon>Orchidoideae</taxon>
        <taxon>Orchideae</taxon>
        <taxon>Orchidinae</taxon>
        <taxon>Platanthera</taxon>
    </lineage>
</organism>
<name>A0AAP0BCE6_9ASPA</name>
<dbReference type="EMBL" id="JBBWWQ010000011">
    <property type="protein sequence ID" value="KAK8935180.1"/>
    <property type="molecule type" value="Genomic_DNA"/>
</dbReference>
<dbReference type="Proteomes" id="UP001418222">
    <property type="component" value="Unassembled WGS sequence"/>
</dbReference>